<dbReference type="GO" id="GO:0016251">
    <property type="term" value="F:RNA polymerase II general transcription initiation factor activity"/>
    <property type="evidence" value="ECO:0007669"/>
    <property type="project" value="TreeGrafter"/>
</dbReference>
<evidence type="ECO:0000256" key="3">
    <source>
        <dbReference type="ARBA" id="ARBA00023163"/>
    </source>
</evidence>
<evidence type="ECO:0000256" key="5">
    <source>
        <dbReference type="ARBA" id="ARBA00025730"/>
    </source>
</evidence>
<dbReference type="EMBL" id="CAJVPI010000407">
    <property type="protein sequence ID" value="CAG8531205.1"/>
    <property type="molecule type" value="Genomic_DNA"/>
</dbReference>
<keyword evidence="3 6" id="KW-0804">Transcription</keyword>
<evidence type="ECO:0000313" key="8">
    <source>
        <dbReference type="EMBL" id="CAG8531205.1"/>
    </source>
</evidence>
<evidence type="ECO:0000313" key="9">
    <source>
        <dbReference type="Proteomes" id="UP000789739"/>
    </source>
</evidence>
<evidence type="ECO:0000256" key="2">
    <source>
        <dbReference type="ARBA" id="ARBA00023015"/>
    </source>
</evidence>
<dbReference type="GO" id="GO:1990841">
    <property type="term" value="F:promoter-specific chromatin binding"/>
    <property type="evidence" value="ECO:0007669"/>
    <property type="project" value="TreeGrafter"/>
</dbReference>
<dbReference type="OrthoDB" id="154356at2759"/>
<sequence>MDIDKNADMPDTSSLTSKGKVKEDVSLTTNASTKTPETVTAASTTTAKPPAPLTRREEEFIRKDRNLAEFLLLLDDLEPLIPDSVTDYYLARSGFASDDIRIKRLMSLAAQKFIADIVTDAFQYCKIRQQNKKNITKRNKTVLNLEELAAALSEYGINIKKPDYYRA</sequence>
<feature type="compositionally biased region" description="Low complexity" evidence="7">
    <location>
        <begin position="33"/>
        <end position="48"/>
    </location>
</feature>
<dbReference type="PRINTS" id="PR01443">
    <property type="entry name" value="TFIID30KDSUB"/>
</dbReference>
<comment type="function">
    <text evidence="6">Functions as a component of both the DNA-binding general transcription initiation factor complex TFIID and the transcription coactivator SAGA complex. Binding of TFIID to a promoter (with or without TATA element) is the initial step in pre-initiation complex (PIC) formation. TFIID plays a key role in the regulation of gene expression by RNA polymerase II through different activities such as transcription activator interaction, core promoter recognition and selectivity, TFIIA and TFIIB interaction, chromatin modification (histone acetylation by TAF1), facilitation of DNA opening and initiation of transcription. SAGA acts as a general cofactor required for essentially all RNA polymerase II transcription. At the promoters, SAGA is required for transcription pre-initiation complex (PIC) recruitment. It influences RNA polymerase II transcriptional activity through different activities such as TBP interaction (via core/TAF module) and promoter selectivity, interaction with transcription activators (via Tra1/SPT module), and chromatin modification through histone acetylation (via HAT module) and deubiquitination (via DUB module). SAGA preferentially acetylates histones H3 (to form H3K9ac, H3K14ac, H3K18ac and H3K23ac) and H2B and deubiquitinates histone H2B. SAGA interacts with DNA via upstream activating sequences (UASs).</text>
</comment>
<reference evidence="8" key="1">
    <citation type="submission" date="2021-06" db="EMBL/GenBank/DDBJ databases">
        <authorList>
            <person name="Kallberg Y."/>
            <person name="Tangrot J."/>
            <person name="Rosling A."/>
        </authorList>
    </citation>
    <scope>NUCLEOTIDE SEQUENCE</scope>
    <source>
        <strain evidence="8">BR232B</strain>
    </source>
</reference>
<evidence type="ECO:0000256" key="6">
    <source>
        <dbReference type="PIRNR" id="PIRNR017246"/>
    </source>
</evidence>
<dbReference type="AlphaFoldDB" id="A0A9N9AHL3"/>
<comment type="similarity">
    <text evidence="5 6">Belongs to the TAF10 family.</text>
</comment>
<dbReference type="PANTHER" id="PTHR21242:SF0">
    <property type="entry name" value="TRANSCRIPTION INITIATION FACTOR TFIID SUBUNIT 10"/>
    <property type="match status" value="1"/>
</dbReference>
<keyword evidence="9" id="KW-1185">Reference proteome</keyword>
<keyword evidence="2 6" id="KW-0805">Transcription regulation</keyword>
<protein>
    <recommendedName>
        <fullName evidence="6">Transcription initiation factor TFIID subunit 10</fullName>
    </recommendedName>
</protein>
<name>A0A9N9AHL3_9GLOM</name>
<dbReference type="PANTHER" id="PTHR21242">
    <property type="entry name" value="TRANSCRIPTION INITIATION FACTOR TFIID SUBUNIT 10"/>
    <property type="match status" value="1"/>
</dbReference>
<dbReference type="InterPro" id="IPR003923">
    <property type="entry name" value="TAF10"/>
</dbReference>
<dbReference type="GO" id="GO:0000124">
    <property type="term" value="C:SAGA complex"/>
    <property type="evidence" value="ECO:0007669"/>
    <property type="project" value="TreeGrafter"/>
</dbReference>
<comment type="caution">
    <text evidence="8">The sequence shown here is derived from an EMBL/GenBank/DDBJ whole genome shotgun (WGS) entry which is preliminary data.</text>
</comment>
<evidence type="ECO:0000256" key="1">
    <source>
        <dbReference type="ARBA" id="ARBA00004123"/>
    </source>
</evidence>
<dbReference type="PIRSF" id="PIRSF017246">
    <property type="entry name" value="TFIID_TAF10"/>
    <property type="match status" value="1"/>
</dbReference>
<comment type="subcellular location">
    <subcellularLocation>
        <location evidence="1 6">Nucleus</location>
    </subcellularLocation>
</comment>
<feature type="region of interest" description="Disordered" evidence="7">
    <location>
        <begin position="1"/>
        <end position="54"/>
    </location>
</feature>
<dbReference type="CDD" id="cd07982">
    <property type="entry name" value="HFD_TAF10"/>
    <property type="match status" value="1"/>
</dbReference>
<accession>A0A9N9AHL3</accession>
<proteinExistence type="inferred from homology"/>
<gene>
    <name evidence="8" type="ORF">PBRASI_LOCUS4119</name>
</gene>
<dbReference type="GO" id="GO:0005669">
    <property type="term" value="C:transcription factor TFIID complex"/>
    <property type="evidence" value="ECO:0007669"/>
    <property type="project" value="TreeGrafter"/>
</dbReference>
<evidence type="ECO:0000256" key="4">
    <source>
        <dbReference type="ARBA" id="ARBA00023242"/>
    </source>
</evidence>
<dbReference type="Pfam" id="PF03540">
    <property type="entry name" value="TAF10"/>
    <property type="match status" value="1"/>
</dbReference>
<keyword evidence="4 6" id="KW-0539">Nucleus</keyword>
<organism evidence="8 9">
    <name type="scientific">Paraglomus brasilianum</name>
    <dbReference type="NCBI Taxonomy" id="144538"/>
    <lineage>
        <taxon>Eukaryota</taxon>
        <taxon>Fungi</taxon>
        <taxon>Fungi incertae sedis</taxon>
        <taxon>Mucoromycota</taxon>
        <taxon>Glomeromycotina</taxon>
        <taxon>Glomeromycetes</taxon>
        <taxon>Paraglomerales</taxon>
        <taxon>Paraglomeraceae</taxon>
        <taxon>Paraglomus</taxon>
    </lineage>
</organism>
<dbReference type="Proteomes" id="UP000789739">
    <property type="component" value="Unassembled WGS sequence"/>
</dbReference>
<evidence type="ECO:0000256" key="7">
    <source>
        <dbReference type="SAM" id="MobiDB-lite"/>
    </source>
</evidence>
<dbReference type="GO" id="GO:0006367">
    <property type="term" value="P:transcription initiation at RNA polymerase II promoter"/>
    <property type="evidence" value="ECO:0007669"/>
    <property type="project" value="TreeGrafter"/>
</dbReference>